<dbReference type="Proteomes" id="UP000199377">
    <property type="component" value="Unassembled WGS sequence"/>
</dbReference>
<accession>A0A1I3L6P6</accession>
<keyword evidence="1" id="KW-0808">Transferase</keyword>
<dbReference type="OrthoDB" id="7869371at2"/>
<evidence type="ECO:0000256" key="3">
    <source>
        <dbReference type="SAM" id="MobiDB-lite"/>
    </source>
</evidence>
<dbReference type="EMBL" id="FOQH01000009">
    <property type="protein sequence ID" value="SFI80310.1"/>
    <property type="molecule type" value="Genomic_DNA"/>
</dbReference>
<dbReference type="Gene3D" id="3.40.1190.20">
    <property type="match status" value="1"/>
</dbReference>
<keyword evidence="2 5" id="KW-0418">Kinase</keyword>
<feature type="domain" description="Carbohydrate kinase PfkB" evidence="4">
    <location>
        <begin position="30"/>
        <end position="313"/>
    </location>
</feature>
<feature type="region of interest" description="Disordered" evidence="3">
    <location>
        <begin position="1"/>
        <end position="25"/>
    </location>
</feature>
<evidence type="ECO:0000313" key="6">
    <source>
        <dbReference type="Proteomes" id="UP000199377"/>
    </source>
</evidence>
<dbReference type="STRING" id="1114924.SAMN05216258_109229"/>
<dbReference type="InterPro" id="IPR029056">
    <property type="entry name" value="Ribokinase-like"/>
</dbReference>
<dbReference type="AlphaFoldDB" id="A0A1I3L6P6"/>
<reference evidence="5 6" key="1">
    <citation type="submission" date="2016-10" db="EMBL/GenBank/DDBJ databases">
        <authorList>
            <person name="de Groot N.N."/>
        </authorList>
    </citation>
    <scope>NUCLEOTIDE SEQUENCE [LARGE SCALE GENOMIC DNA]</scope>
    <source>
        <strain evidence="5 6">CGMCC 1.11030</strain>
    </source>
</reference>
<dbReference type="Pfam" id="PF00294">
    <property type="entry name" value="PfkB"/>
    <property type="match status" value="1"/>
</dbReference>
<evidence type="ECO:0000313" key="5">
    <source>
        <dbReference type="EMBL" id="SFI80310.1"/>
    </source>
</evidence>
<evidence type="ECO:0000256" key="1">
    <source>
        <dbReference type="ARBA" id="ARBA00022679"/>
    </source>
</evidence>
<proteinExistence type="predicted"/>
<evidence type="ECO:0000256" key="2">
    <source>
        <dbReference type="ARBA" id="ARBA00022777"/>
    </source>
</evidence>
<protein>
    <submittedName>
        <fullName evidence="5">Sugar or nucleoside kinase, ribokinase family</fullName>
    </submittedName>
</protein>
<dbReference type="RefSeq" id="WP_092862895.1">
    <property type="nucleotide sequence ID" value="NZ_FOQH01000009.1"/>
</dbReference>
<organism evidence="5 6">
    <name type="scientific">Albimonas pacifica</name>
    <dbReference type="NCBI Taxonomy" id="1114924"/>
    <lineage>
        <taxon>Bacteria</taxon>
        <taxon>Pseudomonadati</taxon>
        <taxon>Pseudomonadota</taxon>
        <taxon>Alphaproteobacteria</taxon>
        <taxon>Rhodobacterales</taxon>
        <taxon>Paracoccaceae</taxon>
        <taxon>Albimonas</taxon>
    </lineage>
</organism>
<gene>
    <name evidence="5" type="ORF">SAMN05216258_109229</name>
</gene>
<dbReference type="GO" id="GO:0016301">
    <property type="term" value="F:kinase activity"/>
    <property type="evidence" value="ECO:0007669"/>
    <property type="project" value="UniProtKB-KW"/>
</dbReference>
<dbReference type="SUPFAM" id="SSF53613">
    <property type="entry name" value="Ribokinase-like"/>
    <property type="match status" value="1"/>
</dbReference>
<dbReference type="PANTHER" id="PTHR10584">
    <property type="entry name" value="SUGAR KINASE"/>
    <property type="match status" value="1"/>
</dbReference>
<sequence length="319" mass="31952">MKDDRSEPPAPPVRAEAPAPVRPVPRGPAVVCLGGAHWDMVGRPAGPLAPGGDMPGRMIRRPGGVALNLALAFAGLGRPTVLAAPVGRDPEGAALAARLSSRGVSLRRMGPEAPTGLYLAIEDGAGGLAAAVADLPGCEAAAPEHLREVLTPTAANAAAWVLEANLPAETLAAVVAAHAALPPEARPWLVANPASPARAERLAGLLGALDLLICNRAEAETLAGRRFEGAAEAAAGLRALGLAEVAVTDGPAPAAAADAAGVIARIPLPAPAQPSLLMATGAGDALFAAYLHARLKGEATAEALEDGLRAARARMETVE</sequence>
<dbReference type="InterPro" id="IPR011611">
    <property type="entry name" value="PfkB_dom"/>
</dbReference>
<evidence type="ECO:0000259" key="4">
    <source>
        <dbReference type="Pfam" id="PF00294"/>
    </source>
</evidence>
<keyword evidence="6" id="KW-1185">Reference proteome</keyword>
<dbReference type="PANTHER" id="PTHR10584:SF167">
    <property type="entry name" value="PFKB DOMAIN PROTEIN"/>
    <property type="match status" value="1"/>
</dbReference>
<name>A0A1I3L6P6_9RHOB</name>